<dbReference type="EMBL" id="UINC01003258">
    <property type="protein sequence ID" value="SVA04737.1"/>
    <property type="molecule type" value="Genomic_DNA"/>
</dbReference>
<evidence type="ECO:0000313" key="1">
    <source>
        <dbReference type="EMBL" id="SVA04737.1"/>
    </source>
</evidence>
<organism evidence="1">
    <name type="scientific">marine metagenome</name>
    <dbReference type="NCBI Taxonomy" id="408172"/>
    <lineage>
        <taxon>unclassified sequences</taxon>
        <taxon>metagenomes</taxon>
        <taxon>ecological metagenomes</taxon>
    </lineage>
</organism>
<dbReference type="AlphaFoldDB" id="A0A381SQR7"/>
<dbReference type="Pfam" id="PF07661">
    <property type="entry name" value="MORN_2"/>
    <property type="match status" value="10"/>
</dbReference>
<gene>
    <name evidence="1" type="ORF">METZ01_LOCUS57591</name>
</gene>
<dbReference type="Gene3D" id="2.20.110.10">
    <property type="entry name" value="Histone H3 K4-specific methyltransferase SET7/9 N-terminal domain"/>
    <property type="match status" value="3"/>
</dbReference>
<name>A0A381SQR7_9ZZZZ</name>
<dbReference type="PANTHER" id="PTHR33706">
    <property type="entry name" value="MORN VARIANT REPEAT PROTEIN"/>
    <property type="match status" value="1"/>
</dbReference>
<dbReference type="PANTHER" id="PTHR33706:SF1">
    <property type="entry name" value="TPR REPEAT PROTEIN"/>
    <property type="match status" value="1"/>
</dbReference>
<protein>
    <submittedName>
        <fullName evidence="1">Uncharacterized protein</fullName>
    </submittedName>
</protein>
<dbReference type="InterPro" id="IPR011652">
    <property type="entry name" value="MORN_2"/>
</dbReference>
<accession>A0A381SQR7</accession>
<dbReference type="SUPFAM" id="SSF49464">
    <property type="entry name" value="Carboxypeptidase regulatory domain-like"/>
    <property type="match status" value="1"/>
</dbReference>
<dbReference type="SUPFAM" id="SSF82185">
    <property type="entry name" value="Histone H3 K4-specific methyltransferase SET7/9 N-terminal domain"/>
    <property type="match status" value="2"/>
</dbReference>
<dbReference type="Gene3D" id="3.90.930.1">
    <property type="match status" value="1"/>
</dbReference>
<sequence>MTRPNHRGGSGGYGSTSLLLSAFLRIEEHCGKLTAVAVSIALSVPAHLAGQTFQGSALDRVTNAPVATTLVLLISEDGNLRGSSIANASGFYSIDVPGPGIYRLEGQMLGYENFLTPPIEVRNPEGVHPVDLLLRTSPLSVESLVVSAELPVRSSIDLSPSALRYKPIQFEDIQYHIGRGRDLSDALRRPIPGRLIAFNTTEGPCLSLRSLNCLPVTPNGMHPSPDFPTDGLDGPYEEYYENGQLKAKGTIRDGEVEGRWEEYYENGRLMTKGTIKDGEPDGPYEHYDENGQLQTKGTMKDGEVEGRWEEYYENGRLMTKGTIKDGEPDGPYEHYDENGQLQTKGTMKDGEVEGPWEEYYENGQLMTKRTYRAGGYDGPYERYDENGQLQLKSTYKDGVVDGWTEEYYENGRLKTKGTYKDGYLDGPWEEYYENGRLKTRGTYKDGNRTGGWEEYYENGQLTMKRTYNGEF</sequence>
<reference evidence="1" key="1">
    <citation type="submission" date="2018-05" db="EMBL/GenBank/DDBJ databases">
        <authorList>
            <person name="Lanie J.A."/>
            <person name="Ng W.-L."/>
            <person name="Kazmierczak K.M."/>
            <person name="Andrzejewski T.M."/>
            <person name="Davidsen T.M."/>
            <person name="Wayne K.J."/>
            <person name="Tettelin H."/>
            <person name="Glass J.I."/>
            <person name="Rusch D."/>
            <person name="Podicherti R."/>
            <person name="Tsui H.-C.T."/>
            <person name="Winkler M.E."/>
        </authorList>
    </citation>
    <scope>NUCLEOTIDE SEQUENCE</scope>
</reference>
<dbReference type="InterPro" id="IPR008969">
    <property type="entry name" value="CarboxyPept-like_regulatory"/>
</dbReference>
<proteinExistence type="predicted"/>